<feature type="compositionally biased region" description="Acidic residues" evidence="1">
    <location>
        <begin position="71"/>
        <end position="90"/>
    </location>
</feature>
<proteinExistence type="predicted"/>
<dbReference type="GO" id="GO:0005739">
    <property type="term" value="C:mitochondrion"/>
    <property type="evidence" value="ECO:0007669"/>
    <property type="project" value="TreeGrafter"/>
</dbReference>
<evidence type="ECO:0000313" key="4">
    <source>
        <dbReference type="RefSeq" id="XP_034249509.1"/>
    </source>
</evidence>
<protein>
    <submittedName>
        <fullName evidence="4">Uncharacterized protein LOC117650301</fullName>
    </submittedName>
</protein>
<dbReference type="GeneID" id="117650301"/>
<reference evidence="4" key="1">
    <citation type="submission" date="2025-08" db="UniProtKB">
        <authorList>
            <consortium name="RefSeq"/>
        </authorList>
    </citation>
    <scope>IDENTIFICATION</scope>
    <source>
        <tissue evidence="4">Total insect</tissue>
    </source>
</reference>
<accession>A0A6P8ZWJ5</accession>
<keyword evidence="3" id="KW-1185">Reference proteome</keyword>
<dbReference type="GO" id="GO:0003723">
    <property type="term" value="F:RNA binding"/>
    <property type="evidence" value="ECO:0007669"/>
    <property type="project" value="TreeGrafter"/>
</dbReference>
<gene>
    <name evidence="4" type="primary">LOC117650301</name>
</gene>
<dbReference type="InParanoid" id="A0A6P8ZWJ5"/>
<name>A0A6P8ZWJ5_THRPL</name>
<dbReference type="PANTHER" id="PTHR13633">
    <property type="entry name" value="MITOCHONDRIAL TRANSCRIPTION RESCUE FACTOR 1"/>
    <property type="match status" value="1"/>
</dbReference>
<evidence type="ECO:0000256" key="1">
    <source>
        <dbReference type="SAM" id="MobiDB-lite"/>
    </source>
</evidence>
<dbReference type="AlphaFoldDB" id="A0A6P8ZWJ5"/>
<feature type="region of interest" description="Disordered" evidence="1">
    <location>
        <begin position="64"/>
        <end position="93"/>
    </location>
</feature>
<feature type="domain" description="Mitochondrial transcription rescue factor 1 C-terminal" evidence="2">
    <location>
        <begin position="102"/>
        <end position="179"/>
    </location>
</feature>
<sequence length="197" mass="22066">MSLRILSSCCFRQASMTAFKIKLRPCNIRLITSIPASRALVDISPIQTAGINLQLCRYKSKKSKKGSKVQEDEDDDNKGEEDGDDGDEDGALPGEKERILKVGVARTDKVLKLATNSARIVEEAFLEGRIYKNETKLLKKSVPIQEGDILDVELGPDPKNPDFIKVHRVEIREIKEGVHSHVKILYSKNLTIKRHSS</sequence>
<evidence type="ECO:0000259" key="2">
    <source>
        <dbReference type="Pfam" id="PF25818"/>
    </source>
</evidence>
<dbReference type="Pfam" id="PF25818">
    <property type="entry name" value="MTRES1_C"/>
    <property type="match status" value="1"/>
</dbReference>
<dbReference type="PANTHER" id="PTHR13633:SF3">
    <property type="entry name" value="MITOCHONDRIAL TRANSCRIPTION RESCUE FACTOR 1"/>
    <property type="match status" value="1"/>
</dbReference>
<dbReference type="KEGG" id="tpal:117650301"/>
<dbReference type="InterPro" id="IPR057896">
    <property type="entry name" value="MTRES1_C"/>
</dbReference>
<organism evidence="4">
    <name type="scientific">Thrips palmi</name>
    <name type="common">Melon thrips</name>
    <dbReference type="NCBI Taxonomy" id="161013"/>
    <lineage>
        <taxon>Eukaryota</taxon>
        <taxon>Metazoa</taxon>
        <taxon>Ecdysozoa</taxon>
        <taxon>Arthropoda</taxon>
        <taxon>Hexapoda</taxon>
        <taxon>Insecta</taxon>
        <taxon>Pterygota</taxon>
        <taxon>Neoptera</taxon>
        <taxon>Paraneoptera</taxon>
        <taxon>Thysanoptera</taxon>
        <taxon>Terebrantia</taxon>
        <taxon>Thripoidea</taxon>
        <taxon>Thripidae</taxon>
        <taxon>Thrips</taxon>
    </lineage>
</organism>
<dbReference type="GO" id="GO:1903108">
    <property type="term" value="P:regulation of mitochondrial transcription"/>
    <property type="evidence" value="ECO:0007669"/>
    <property type="project" value="TreeGrafter"/>
</dbReference>
<dbReference type="OrthoDB" id="4150at2759"/>
<dbReference type="RefSeq" id="XP_034249509.1">
    <property type="nucleotide sequence ID" value="XM_034393618.1"/>
</dbReference>
<dbReference type="Proteomes" id="UP000515158">
    <property type="component" value="Unplaced"/>
</dbReference>
<evidence type="ECO:0000313" key="3">
    <source>
        <dbReference type="Proteomes" id="UP000515158"/>
    </source>
</evidence>